<dbReference type="PANTHER" id="PTHR33142:SF8">
    <property type="entry name" value="CYCLIN-DEPENDENT PROTEIN KINASE INHIBITOR SMR9"/>
    <property type="match status" value="1"/>
</dbReference>
<protein>
    <submittedName>
        <fullName evidence="4">Uncharacterized protein</fullName>
    </submittedName>
</protein>
<evidence type="ECO:0000313" key="5">
    <source>
        <dbReference type="Proteomes" id="UP001180020"/>
    </source>
</evidence>
<evidence type="ECO:0000256" key="2">
    <source>
        <dbReference type="ARBA" id="ARBA00023306"/>
    </source>
</evidence>
<keyword evidence="5" id="KW-1185">Reference proteome</keyword>
<dbReference type="PANTHER" id="PTHR33142">
    <property type="entry name" value="CYCLIN-DEPENDENT PROTEIN KINASE INHIBITOR SMR13"/>
    <property type="match status" value="1"/>
</dbReference>
<feature type="compositionally biased region" description="Basic and acidic residues" evidence="3">
    <location>
        <begin position="1"/>
        <end position="18"/>
    </location>
</feature>
<proteinExistence type="predicted"/>
<keyword evidence="1" id="KW-0649">Protein kinase inhibitor</keyword>
<evidence type="ECO:0000256" key="1">
    <source>
        <dbReference type="ARBA" id="ARBA00023013"/>
    </source>
</evidence>
<dbReference type="Proteomes" id="UP001180020">
    <property type="component" value="Unassembled WGS sequence"/>
</dbReference>
<evidence type="ECO:0000313" key="4">
    <source>
        <dbReference type="EMBL" id="KAK1293974.1"/>
    </source>
</evidence>
<gene>
    <name evidence="4" type="ORF">QJS10_CPA16g01793</name>
</gene>
<dbReference type="GO" id="GO:0032875">
    <property type="term" value="P:regulation of DNA endoreduplication"/>
    <property type="evidence" value="ECO:0007669"/>
    <property type="project" value="InterPro"/>
</dbReference>
<organism evidence="4 5">
    <name type="scientific">Acorus calamus</name>
    <name type="common">Sweet flag</name>
    <dbReference type="NCBI Taxonomy" id="4465"/>
    <lineage>
        <taxon>Eukaryota</taxon>
        <taxon>Viridiplantae</taxon>
        <taxon>Streptophyta</taxon>
        <taxon>Embryophyta</taxon>
        <taxon>Tracheophyta</taxon>
        <taxon>Spermatophyta</taxon>
        <taxon>Magnoliopsida</taxon>
        <taxon>Liliopsida</taxon>
        <taxon>Acoraceae</taxon>
        <taxon>Acorus</taxon>
    </lineage>
</organism>
<accession>A0AAV9CZU6</accession>
<dbReference type="AlphaFoldDB" id="A0AAV9CZU6"/>
<keyword evidence="2" id="KW-0131">Cell cycle</keyword>
<dbReference type="InterPro" id="IPR040389">
    <property type="entry name" value="SMR"/>
</dbReference>
<evidence type="ECO:0000256" key="3">
    <source>
        <dbReference type="SAM" id="MobiDB-lite"/>
    </source>
</evidence>
<dbReference type="EMBL" id="JAUJYO010000016">
    <property type="protein sequence ID" value="KAK1293974.1"/>
    <property type="molecule type" value="Genomic_DNA"/>
</dbReference>
<reference evidence="4" key="2">
    <citation type="submission" date="2023-06" db="EMBL/GenBank/DDBJ databases">
        <authorList>
            <person name="Ma L."/>
            <person name="Liu K.-W."/>
            <person name="Li Z."/>
            <person name="Hsiao Y.-Y."/>
            <person name="Qi Y."/>
            <person name="Fu T."/>
            <person name="Tang G."/>
            <person name="Zhang D."/>
            <person name="Sun W.-H."/>
            <person name="Liu D.-K."/>
            <person name="Li Y."/>
            <person name="Chen G.-Z."/>
            <person name="Liu X.-D."/>
            <person name="Liao X.-Y."/>
            <person name="Jiang Y.-T."/>
            <person name="Yu X."/>
            <person name="Hao Y."/>
            <person name="Huang J."/>
            <person name="Zhao X.-W."/>
            <person name="Ke S."/>
            <person name="Chen Y.-Y."/>
            <person name="Wu W.-L."/>
            <person name="Hsu J.-L."/>
            <person name="Lin Y.-F."/>
            <person name="Huang M.-D."/>
            <person name="Li C.-Y."/>
            <person name="Huang L."/>
            <person name="Wang Z.-W."/>
            <person name="Zhao X."/>
            <person name="Zhong W.-Y."/>
            <person name="Peng D.-H."/>
            <person name="Ahmad S."/>
            <person name="Lan S."/>
            <person name="Zhang J.-S."/>
            <person name="Tsai W.-C."/>
            <person name="Van De Peer Y."/>
            <person name="Liu Z.-J."/>
        </authorList>
    </citation>
    <scope>NUCLEOTIDE SEQUENCE</scope>
    <source>
        <strain evidence="4">CP</strain>
        <tissue evidence="4">Leaves</tissue>
    </source>
</reference>
<sequence length="92" mass="9988">MAPVLRSDDPKPTTEEPGCRTPTAAKHRIPEPLTCPPAPRKRRAVDGGHDRRRDAVLFIPSDLESVFAMEKAIWAGSASIPFRSVKLGVSGN</sequence>
<comment type="caution">
    <text evidence="4">The sequence shown here is derived from an EMBL/GenBank/DDBJ whole genome shotgun (WGS) entry which is preliminary data.</text>
</comment>
<feature type="region of interest" description="Disordered" evidence="3">
    <location>
        <begin position="1"/>
        <end position="52"/>
    </location>
</feature>
<dbReference type="GO" id="GO:0004860">
    <property type="term" value="F:protein kinase inhibitor activity"/>
    <property type="evidence" value="ECO:0007669"/>
    <property type="project" value="UniProtKB-KW"/>
</dbReference>
<name>A0AAV9CZU6_ACOCL</name>
<reference evidence="4" key="1">
    <citation type="journal article" date="2023" name="Nat. Commun.">
        <title>Diploid and tetraploid genomes of Acorus and the evolution of monocots.</title>
        <authorList>
            <person name="Ma L."/>
            <person name="Liu K.W."/>
            <person name="Li Z."/>
            <person name="Hsiao Y.Y."/>
            <person name="Qi Y."/>
            <person name="Fu T."/>
            <person name="Tang G.D."/>
            <person name="Zhang D."/>
            <person name="Sun W.H."/>
            <person name="Liu D.K."/>
            <person name="Li Y."/>
            <person name="Chen G.Z."/>
            <person name="Liu X.D."/>
            <person name="Liao X.Y."/>
            <person name="Jiang Y.T."/>
            <person name="Yu X."/>
            <person name="Hao Y."/>
            <person name="Huang J."/>
            <person name="Zhao X.W."/>
            <person name="Ke S."/>
            <person name="Chen Y.Y."/>
            <person name="Wu W.L."/>
            <person name="Hsu J.L."/>
            <person name="Lin Y.F."/>
            <person name="Huang M.D."/>
            <person name="Li C.Y."/>
            <person name="Huang L."/>
            <person name="Wang Z.W."/>
            <person name="Zhao X."/>
            <person name="Zhong W.Y."/>
            <person name="Peng D.H."/>
            <person name="Ahmad S."/>
            <person name="Lan S."/>
            <person name="Zhang J.S."/>
            <person name="Tsai W.C."/>
            <person name="Van de Peer Y."/>
            <person name="Liu Z.J."/>
        </authorList>
    </citation>
    <scope>NUCLEOTIDE SEQUENCE</scope>
    <source>
        <strain evidence="4">CP</strain>
    </source>
</reference>